<evidence type="ECO:0000259" key="3">
    <source>
        <dbReference type="PROSITE" id="PS50893"/>
    </source>
</evidence>
<sequence length="295" mass="32548">MMTMSVELQKVSYQIKQKDILADISLELKPGVTYGLLGRNGAGKTTLLSLIASYMKPTQGKVRIDGEDPFENERTFPHVCFMYGGDYAEESEPVSVYFDAAARYRPNFDRAYAEELAKRFELPLDVPINRLSSGMQSAMEAVIGLAAQAPVTLLDEIYTGMDAPNRKKFYEAVIEDQADNPRIIVLSTHLVSEMDYLFDHVFVLHKGQMLADDPSDTFISKGVTLTGDADTVDAFISERDVLQTKTLGNTKQALVAGPLKDGDEEAAKKSGLEIGTVTMQDLFIHLTSKEGEDNA</sequence>
<evidence type="ECO:0000256" key="2">
    <source>
        <dbReference type="ARBA" id="ARBA00022840"/>
    </source>
</evidence>
<keyword evidence="5" id="KW-1185">Reference proteome</keyword>
<proteinExistence type="predicted"/>
<name>A0A1H9SWG9_9BACI</name>
<feature type="domain" description="ABC transporter" evidence="3">
    <location>
        <begin position="6"/>
        <end position="231"/>
    </location>
</feature>
<dbReference type="GO" id="GO:0005524">
    <property type="term" value="F:ATP binding"/>
    <property type="evidence" value="ECO:0007669"/>
    <property type="project" value="UniProtKB-KW"/>
</dbReference>
<dbReference type="PANTHER" id="PTHR43158:SF5">
    <property type="entry name" value="ABC TRANSPORTER, ATP-BINDING PROTEIN"/>
    <property type="match status" value="1"/>
</dbReference>
<dbReference type="InterPro" id="IPR003439">
    <property type="entry name" value="ABC_transporter-like_ATP-bd"/>
</dbReference>
<dbReference type="PANTHER" id="PTHR43158">
    <property type="entry name" value="SKFA PEPTIDE EXPORT ATP-BINDING PROTEIN SKFE"/>
    <property type="match status" value="1"/>
</dbReference>
<dbReference type="InterPro" id="IPR003593">
    <property type="entry name" value="AAA+_ATPase"/>
</dbReference>
<protein>
    <submittedName>
        <fullName evidence="4">ABC-2 type transport system ATP-binding protein</fullName>
    </submittedName>
</protein>
<evidence type="ECO:0000313" key="4">
    <source>
        <dbReference type="EMBL" id="SER89164.1"/>
    </source>
</evidence>
<keyword evidence="1" id="KW-0547">Nucleotide-binding</keyword>
<organism evidence="4 5">
    <name type="scientific">Salisediminibacterium halotolerans</name>
    <dbReference type="NCBI Taxonomy" id="517425"/>
    <lineage>
        <taxon>Bacteria</taxon>
        <taxon>Bacillati</taxon>
        <taxon>Bacillota</taxon>
        <taxon>Bacilli</taxon>
        <taxon>Bacillales</taxon>
        <taxon>Bacillaceae</taxon>
        <taxon>Salisediminibacterium</taxon>
    </lineage>
</organism>
<evidence type="ECO:0000256" key="1">
    <source>
        <dbReference type="ARBA" id="ARBA00022741"/>
    </source>
</evidence>
<dbReference type="PROSITE" id="PS50893">
    <property type="entry name" value="ABC_TRANSPORTER_2"/>
    <property type="match status" value="1"/>
</dbReference>
<dbReference type="Proteomes" id="UP000199318">
    <property type="component" value="Unassembled WGS sequence"/>
</dbReference>
<comment type="caution">
    <text evidence="4">The sequence shown here is derived from an EMBL/GenBank/DDBJ whole genome shotgun (WGS) entry which is preliminary data.</text>
</comment>
<gene>
    <name evidence="4" type="ORF">SAMN05444126_10841</name>
</gene>
<dbReference type="SMART" id="SM00382">
    <property type="entry name" value="AAA"/>
    <property type="match status" value="1"/>
</dbReference>
<dbReference type="Pfam" id="PF00005">
    <property type="entry name" value="ABC_tran"/>
    <property type="match status" value="1"/>
</dbReference>
<dbReference type="Gene3D" id="3.40.50.300">
    <property type="entry name" value="P-loop containing nucleotide triphosphate hydrolases"/>
    <property type="match status" value="1"/>
</dbReference>
<reference evidence="5" key="1">
    <citation type="submission" date="2016-10" db="EMBL/GenBank/DDBJ databases">
        <authorList>
            <person name="de Groot N.N."/>
        </authorList>
    </citation>
    <scope>NUCLEOTIDE SEQUENCE [LARGE SCALE GENOMIC DNA]</scope>
    <source>
        <strain evidence="5">10nlg</strain>
    </source>
</reference>
<dbReference type="AlphaFoldDB" id="A0A1H9SWG9"/>
<dbReference type="EMBL" id="FOGV01000008">
    <property type="protein sequence ID" value="SER89164.1"/>
    <property type="molecule type" value="Genomic_DNA"/>
</dbReference>
<dbReference type="SUPFAM" id="SSF52540">
    <property type="entry name" value="P-loop containing nucleoside triphosphate hydrolases"/>
    <property type="match status" value="1"/>
</dbReference>
<accession>A0A1H9SWG9</accession>
<dbReference type="STRING" id="1464123.SAMN05444126_10841"/>
<dbReference type="RefSeq" id="WP_342737997.1">
    <property type="nucleotide sequence ID" value="NZ_FOGV01000008.1"/>
</dbReference>
<evidence type="ECO:0000313" key="5">
    <source>
        <dbReference type="Proteomes" id="UP000199318"/>
    </source>
</evidence>
<keyword evidence="2 4" id="KW-0067">ATP-binding</keyword>
<dbReference type="GO" id="GO:0016887">
    <property type="term" value="F:ATP hydrolysis activity"/>
    <property type="evidence" value="ECO:0007669"/>
    <property type="project" value="InterPro"/>
</dbReference>
<dbReference type="InterPro" id="IPR027417">
    <property type="entry name" value="P-loop_NTPase"/>
</dbReference>